<feature type="binding site" evidence="10">
    <location>
        <position position="135"/>
    </location>
    <ligand>
        <name>S-adenosyl-L-methionine</name>
        <dbReference type="ChEBI" id="CHEBI:59789"/>
    </ligand>
</feature>
<keyword evidence="6 9" id="KW-0949">S-adenosyl-L-methionine</keyword>
<dbReference type="InterPro" id="IPR014816">
    <property type="entry name" value="tRNA_MeTrfase_Gcd14"/>
</dbReference>
<evidence type="ECO:0000313" key="12">
    <source>
        <dbReference type="EMBL" id="RKP40248.1"/>
    </source>
</evidence>
<dbReference type="Proteomes" id="UP000268162">
    <property type="component" value="Unassembled WGS sequence"/>
</dbReference>
<name>A0A4Q0A320_9FUNG</name>
<evidence type="ECO:0000259" key="11">
    <source>
        <dbReference type="Pfam" id="PF08704"/>
    </source>
</evidence>
<dbReference type="GO" id="GO:0030488">
    <property type="term" value="P:tRNA methylation"/>
    <property type="evidence" value="ECO:0007669"/>
    <property type="project" value="InterPro"/>
</dbReference>
<dbReference type="SUPFAM" id="SSF53335">
    <property type="entry name" value="S-adenosyl-L-methionine-dependent methyltransferases"/>
    <property type="match status" value="1"/>
</dbReference>
<dbReference type="GO" id="GO:0005634">
    <property type="term" value="C:nucleus"/>
    <property type="evidence" value="ECO:0007669"/>
    <property type="project" value="UniProtKB-SubCell"/>
</dbReference>
<accession>A0A4Q0A320</accession>
<dbReference type="GO" id="GO:0031515">
    <property type="term" value="C:tRNA (m1A) methyltransferase complex"/>
    <property type="evidence" value="ECO:0007669"/>
    <property type="project" value="UniProtKB-UniRule"/>
</dbReference>
<dbReference type="EMBL" id="ML002217">
    <property type="protein sequence ID" value="RKP40248.1"/>
    <property type="molecule type" value="Genomic_DNA"/>
</dbReference>
<dbReference type="STRING" id="215637.A0A4Q0A320"/>
<evidence type="ECO:0000256" key="4">
    <source>
        <dbReference type="ARBA" id="ARBA00022603"/>
    </source>
</evidence>
<dbReference type="PANTHER" id="PTHR12133:SF2">
    <property type="entry name" value="TRNA (ADENINE(58)-N(1))-METHYLTRANSFERASE CATALYTIC SUBUNIT TRMT61A"/>
    <property type="match status" value="1"/>
</dbReference>
<evidence type="ECO:0000256" key="9">
    <source>
        <dbReference type="PIRNR" id="PIRNR017269"/>
    </source>
</evidence>
<organism evidence="12 13">
    <name type="scientific">Dimargaris cristalligena</name>
    <dbReference type="NCBI Taxonomy" id="215637"/>
    <lineage>
        <taxon>Eukaryota</taxon>
        <taxon>Fungi</taxon>
        <taxon>Fungi incertae sedis</taxon>
        <taxon>Zoopagomycota</taxon>
        <taxon>Kickxellomycotina</taxon>
        <taxon>Dimargaritomycetes</taxon>
        <taxon>Dimargaritales</taxon>
        <taxon>Dimargaritaceae</taxon>
        <taxon>Dimargaris</taxon>
    </lineage>
</organism>
<dbReference type="Pfam" id="PF08704">
    <property type="entry name" value="GCD14"/>
    <property type="match status" value="1"/>
</dbReference>
<dbReference type="PANTHER" id="PTHR12133">
    <property type="entry name" value="TRNA (ADENINE(58)-N(1))-METHYLTRANSFERASE"/>
    <property type="match status" value="1"/>
</dbReference>
<evidence type="ECO:0000256" key="7">
    <source>
        <dbReference type="ARBA" id="ARBA00022694"/>
    </source>
</evidence>
<evidence type="ECO:0000313" key="13">
    <source>
        <dbReference type="Proteomes" id="UP000268162"/>
    </source>
</evidence>
<comment type="subcellular location">
    <subcellularLocation>
        <location evidence="1 9">Nucleus</location>
    </subcellularLocation>
</comment>
<dbReference type="FunFam" id="3.10.330.20:FF:000002">
    <property type="entry name" value="tRNA (adenine(58)-N(1))-methyltransferase catalytic subunit TRMT61A"/>
    <property type="match status" value="1"/>
</dbReference>
<dbReference type="GO" id="GO:0160107">
    <property type="term" value="F:tRNA (adenine(58)-N1)-methyltransferase activity"/>
    <property type="evidence" value="ECO:0007669"/>
    <property type="project" value="UniProtKB-EC"/>
</dbReference>
<dbReference type="CDD" id="cd02440">
    <property type="entry name" value="AdoMet_MTases"/>
    <property type="match status" value="1"/>
</dbReference>
<gene>
    <name evidence="12" type="ORF">BJ085DRAFT_21912</name>
</gene>
<comment type="catalytic activity">
    <reaction evidence="9">
        <text>adenosine(58) in tRNA + S-adenosyl-L-methionine = N(1)-methyladenosine(58) in tRNA + S-adenosyl-L-homocysteine + H(+)</text>
        <dbReference type="Rhea" id="RHEA:43152"/>
        <dbReference type="Rhea" id="RHEA-COMP:10365"/>
        <dbReference type="Rhea" id="RHEA-COMP:10366"/>
        <dbReference type="ChEBI" id="CHEBI:15378"/>
        <dbReference type="ChEBI" id="CHEBI:57856"/>
        <dbReference type="ChEBI" id="CHEBI:59789"/>
        <dbReference type="ChEBI" id="CHEBI:74411"/>
        <dbReference type="ChEBI" id="CHEBI:74491"/>
        <dbReference type="EC" id="2.1.1.220"/>
    </reaction>
</comment>
<keyword evidence="7 9" id="KW-0819">tRNA processing</keyword>
<evidence type="ECO:0000256" key="3">
    <source>
        <dbReference type="ARBA" id="ARBA00015963"/>
    </source>
</evidence>
<dbReference type="Gene3D" id="3.10.330.20">
    <property type="match status" value="1"/>
</dbReference>
<evidence type="ECO:0000256" key="8">
    <source>
        <dbReference type="ARBA" id="ARBA00023242"/>
    </source>
</evidence>
<comment type="function">
    <text evidence="9">Catalytic subunit of tRNA (adenine-N(1)-)-methyltransferase, which catalyzes the formation of N(1)-methyladenine at position 58 (m1A58) in initiator methionyl-tRNA.</text>
</comment>
<keyword evidence="8 9" id="KW-0539">Nucleus</keyword>
<keyword evidence="13" id="KW-1185">Reference proteome</keyword>
<protein>
    <recommendedName>
        <fullName evidence="3 9">tRNA (adenine(58)-N(1))-methyltransferase catalytic subunit TRM61</fullName>
        <ecNumber evidence="2 9">2.1.1.220</ecNumber>
    </recommendedName>
</protein>
<dbReference type="InterPro" id="IPR029063">
    <property type="entry name" value="SAM-dependent_MTases_sf"/>
</dbReference>
<keyword evidence="4 9" id="KW-0489">Methyltransferase</keyword>
<evidence type="ECO:0000256" key="5">
    <source>
        <dbReference type="ARBA" id="ARBA00022679"/>
    </source>
</evidence>
<dbReference type="EC" id="2.1.1.220" evidence="2 9"/>
<evidence type="ECO:0000256" key="10">
    <source>
        <dbReference type="PIRSR" id="PIRSR017269-1"/>
    </source>
</evidence>
<sequence length="303" mass="34341">MPFFRFKDTIEEGDLVIVYINRDNMTSITVDREKTYNNRYGLFTHKDMIGKRYGTMMSSSNGKGFIHLLFPTPELWSLVVPHRTQILYQPDISYISSYLDLKPGKKMIESGTGSGSFSHSIARSLAPNGHLYSFEFHEKRFETAKAEFEQHGISDMVTIQHRDVCKLGFGLENEVDAVFLDLPAPWEAIPSARTAFRQNLVGKLCSFSPCIEQVQRTCEALSDNGFTDICMFEVLVRNHDIPPKQGTKVNGTAKPSKSDAPSLALRRLTQEEMNYQLVTKTPEECRGHTSYLTFATFIPDLSD</sequence>
<feature type="domain" description="tRNA (adenine(58)-N(1))-methyltransferase catalytic subunit TRM61 C-terminal" evidence="11">
    <location>
        <begin position="64"/>
        <end position="296"/>
    </location>
</feature>
<dbReference type="AlphaFoldDB" id="A0A4Q0A320"/>
<evidence type="ECO:0000256" key="1">
    <source>
        <dbReference type="ARBA" id="ARBA00004123"/>
    </source>
</evidence>
<feature type="binding site" evidence="10">
    <location>
        <position position="181"/>
    </location>
    <ligand>
        <name>S-adenosyl-L-methionine</name>
        <dbReference type="ChEBI" id="CHEBI:59789"/>
    </ligand>
</feature>
<dbReference type="InterPro" id="IPR049470">
    <property type="entry name" value="TRM61_C"/>
</dbReference>
<dbReference type="Gene3D" id="3.40.50.150">
    <property type="entry name" value="Vaccinia Virus protein VP39"/>
    <property type="match status" value="1"/>
</dbReference>
<dbReference type="PIRSF" id="PIRSF017269">
    <property type="entry name" value="GCD14"/>
    <property type="match status" value="1"/>
</dbReference>
<keyword evidence="5 9" id="KW-0808">Transferase</keyword>
<dbReference type="FunFam" id="3.40.50.150:FF:000247">
    <property type="entry name" value="tRNA (adenine(58)-N(1))-methyltransferase catalytic subunit TRM61"/>
    <property type="match status" value="1"/>
</dbReference>
<evidence type="ECO:0000256" key="6">
    <source>
        <dbReference type="ARBA" id="ARBA00022691"/>
    </source>
</evidence>
<reference evidence="13" key="1">
    <citation type="journal article" date="2018" name="Nat. Microbiol.">
        <title>Leveraging single-cell genomics to expand the fungal tree of life.</title>
        <authorList>
            <person name="Ahrendt S.R."/>
            <person name="Quandt C.A."/>
            <person name="Ciobanu D."/>
            <person name="Clum A."/>
            <person name="Salamov A."/>
            <person name="Andreopoulos B."/>
            <person name="Cheng J.F."/>
            <person name="Woyke T."/>
            <person name="Pelin A."/>
            <person name="Henrissat B."/>
            <person name="Reynolds N.K."/>
            <person name="Benny G.L."/>
            <person name="Smith M.E."/>
            <person name="James T.Y."/>
            <person name="Grigoriev I.V."/>
        </authorList>
    </citation>
    <scope>NUCLEOTIDE SEQUENCE [LARGE SCALE GENOMIC DNA]</scope>
    <source>
        <strain evidence="13">RSA 468</strain>
    </source>
</reference>
<dbReference type="PROSITE" id="PS51620">
    <property type="entry name" value="SAM_TRM61"/>
    <property type="match status" value="1"/>
</dbReference>
<comment type="similarity">
    <text evidence="9">Belongs to the class I-like SAM-binding methyltransferase superfamily. TRM61 family.</text>
</comment>
<evidence type="ECO:0000256" key="2">
    <source>
        <dbReference type="ARBA" id="ARBA00012796"/>
    </source>
</evidence>
<proteinExistence type="inferred from homology"/>